<accession>A0ABW0BKE7</accession>
<dbReference type="GO" id="GO:0016787">
    <property type="term" value="F:hydrolase activity"/>
    <property type="evidence" value="ECO:0007669"/>
    <property type="project" value="UniProtKB-KW"/>
</dbReference>
<gene>
    <name evidence="2" type="ORF">ACFPGP_13655</name>
</gene>
<dbReference type="EMBL" id="JBHSKD010000015">
    <property type="protein sequence ID" value="MFC5177723.1"/>
    <property type="molecule type" value="Genomic_DNA"/>
</dbReference>
<feature type="domain" description="AB hydrolase-1" evidence="1">
    <location>
        <begin position="88"/>
        <end position="307"/>
    </location>
</feature>
<evidence type="ECO:0000313" key="2">
    <source>
        <dbReference type="EMBL" id="MFC5177723.1"/>
    </source>
</evidence>
<evidence type="ECO:0000313" key="3">
    <source>
        <dbReference type="Proteomes" id="UP001596087"/>
    </source>
</evidence>
<dbReference type="RefSeq" id="WP_378590980.1">
    <property type="nucleotide sequence ID" value="NZ_JBHSKD010000015.1"/>
</dbReference>
<dbReference type="Pfam" id="PF12697">
    <property type="entry name" value="Abhydrolase_6"/>
    <property type="match status" value="1"/>
</dbReference>
<dbReference type="SUPFAM" id="SSF53474">
    <property type="entry name" value="alpha/beta-Hydrolases"/>
    <property type="match status" value="1"/>
</dbReference>
<sequence length="317" mass="33291">MVRTRNVAPTIEGNHRPEEDHMLRIAIHRIATQRRVVTSAALLLAVTTGSFAAVGAQAAPAERAHLAATRAASGAAAGAGGASDRPTVVLVHGAFADSSGWQAVATRLTNAGYPVLAFSNPLRGPTYDSAYLKDFLDTIEGPIVLVGHSYGGAVITNAATGDPDVRSLVYVAAYAPDEGESVAAANTLGGGHTDVTDHLVVRPFPGASDGDADAYIDPVWFRRLFCQDLPRDTARFMAASQRPGALAALLTPSGPPAWEDIPSWYLVASQDRIIPPEAERAMAERADSTTVEIDSSHVAMMSHPGVVTRLIRQAARG</sequence>
<dbReference type="PANTHER" id="PTHR37017">
    <property type="entry name" value="AB HYDROLASE-1 DOMAIN-CONTAINING PROTEIN-RELATED"/>
    <property type="match status" value="1"/>
</dbReference>
<dbReference type="InterPro" id="IPR000073">
    <property type="entry name" value="AB_hydrolase_1"/>
</dbReference>
<dbReference type="InterPro" id="IPR029058">
    <property type="entry name" value="AB_hydrolase_fold"/>
</dbReference>
<dbReference type="PANTHER" id="PTHR37017:SF11">
    <property type="entry name" value="ESTERASE_LIPASE_THIOESTERASE DOMAIN-CONTAINING PROTEIN"/>
    <property type="match status" value="1"/>
</dbReference>
<name>A0ABW0BKE7_9ACTN</name>
<organism evidence="2 3">
    <name type="scientific">Nocardioides taihuensis</name>
    <dbReference type="NCBI Taxonomy" id="1835606"/>
    <lineage>
        <taxon>Bacteria</taxon>
        <taxon>Bacillati</taxon>
        <taxon>Actinomycetota</taxon>
        <taxon>Actinomycetes</taxon>
        <taxon>Propionibacteriales</taxon>
        <taxon>Nocardioidaceae</taxon>
        <taxon>Nocardioides</taxon>
    </lineage>
</organism>
<reference evidence="3" key="1">
    <citation type="journal article" date="2019" name="Int. J. Syst. Evol. Microbiol.">
        <title>The Global Catalogue of Microorganisms (GCM) 10K type strain sequencing project: providing services to taxonomists for standard genome sequencing and annotation.</title>
        <authorList>
            <consortium name="The Broad Institute Genomics Platform"/>
            <consortium name="The Broad Institute Genome Sequencing Center for Infectious Disease"/>
            <person name="Wu L."/>
            <person name="Ma J."/>
        </authorList>
    </citation>
    <scope>NUCLEOTIDE SEQUENCE [LARGE SCALE GENOMIC DNA]</scope>
    <source>
        <strain evidence="3">DFY41</strain>
    </source>
</reference>
<dbReference type="Gene3D" id="3.40.50.1820">
    <property type="entry name" value="alpha/beta hydrolase"/>
    <property type="match status" value="1"/>
</dbReference>
<dbReference type="Proteomes" id="UP001596087">
    <property type="component" value="Unassembled WGS sequence"/>
</dbReference>
<evidence type="ECO:0000259" key="1">
    <source>
        <dbReference type="Pfam" id="PF12697"/>
    </source>
</evidence>
<keyword evidence="3" id="KW-1185">Reference proteome</keyword>
<protein>
    <submittedName>
        <fullName evidence="2">Alpha/beta fold hydrolase</fullName>
    </submittedName>
</protein>
<comment type="caution">
    <text evidence="2">The sequence shown here is derived from an EMBL/GenBank/DDBJ whole genome shotgun (WGS) entry which is preliminary data.</text>
</comment>
<dbReference type="InterPro" id="IPR052897">
    <property type="entry name" value="Sec-Metab_Biosynth_Hydrolase"/>
</dbReference>
<keyword evidence="2" id="KW-0378">Hydrolase</keyword>
<proteinExistence type="predicted"/>